<evidence type="ECO:0000256" key="3">
    <source>
        <dbReference type="ARBA" id="ARBA00022741"/>
    </source>
</evidence>
<dbReference type="InterPro" id="IPR011527">
    <property type="entry name" value="ABC1_TM_dom"/>
</dbReference>
<dbReference type="InterPro" id="IPR036640">
    <property type="entry name" value="ABC1_TM_sf"/>
</dbReference>
<dbReference type="InterPro" id="IPR017871">
    <property type="entry name" value="ABC_transporter-like_CS"/>
</dbReference>
<dbReference type="SUPFAM" id="SSF90123">
    <property type="entry name" value="ABC transporter transmembrane region"/>
    <property type="match status" value="1"/>
</dbReference>
<keyword evidence="4 10" id="KW-0067">ATP-binding</keyword>
<evidence type="ECO:0000256" key="5">
    <source>
        <dbReference type="ARBA" id="ARBA00022989"/>
    </source>
</evidence>
<feature type="transmembrane region" description="Helical" evidence="7">
    <location>
        <begin position="25"/>
        <end position="47"/>
    </location>
</feature>
<evidence type="ECO:0000259" key="9">
    <source>
        <dbReference type="PROSITE" id="PS50929"/>
    </source>
</evidence>
<dbReference type="Gene3D" id="1.20.1560.10">
    <property type="entry name" value="ABC transporter type 1, transmembrane domain"/>
    <property type="match status" value="1"/>
</dbReference>
<accession>A0A6L5GPR0</accession>
<dbReference type="PANTHER" id="PTHR24221:SF654">
    <property type="entry name" value="ATP-BINDING CASSETTE SUB-FAMILY B MEMBER 6"/>
    <property type="match status" value="1"/>
</dbReference>
<dbReference type="InterPro" id="IPR039421">
    <property type="entry name" value="Type_1_exporter"/>
</dbReference>
<dbReference type="Gene3D" id="3.40.50.300">
    <property type="entry name" value="P-loop containing nucleotide triphosphate hydrolases"/>
    <property type="match status" value="1"/>
</dbReference>
<keyword evidence="2 7" id="KW-0812">Transmembrane</keyword>
<dbReference type="Pfam" id="PF00005">
    <property type="entry name" value="ABC_tran"/>
    <property type="match status" value="1"/>
</dbReference>
<dbReference type="EMBL" id="VOGB01000003">
    <property type="protein sequence ID" value="MQM72073.1"/>
    <property type="molecule type" value="Genomic_DNA"/>
</dbReference>
<sequence length="553" mass="59900">MKTKNKTTTLLRQALSGVVRDHKRLVIGVCAAIAASVVTALIPPLVLERVVNRLAARRAIPFALALLYFACIVAADLCESLQNTAITVFGQKMTHGIRSALFAKLSRLPADYFHTHQSGVTASIFTNDGDAIDVLYSDGVVSMIADSLKLVAILAVIFTRSKGLGLLVLAVTPLLFLFTRWCQRRNGAAQLDNRRAIASVNNHVPETLKCLRMIRLFHAERHMEATYDGYIQKSYDAVDRANLIDSIYSPVILTVQAAVVAFMMIAAARGRTASAFFGISVGSAVAMIAYVGQIFSPLENIGMEIQNIQAAAAAIRHIDEFLAEPEWAPALTAPADDTVTGFDHLTFGYNPDRPVLKDLSFSVRPGEHVTFVGRTGSGKSTVFRLLTGLYTPQAGRVYLGGACPAALKPEDRRALYGCVTQHIDLVPGTVRDQITLFDPAYDDEAVHRALRLAGLDDTIAALPDGLDTPMQPELFSKGQLQLLAIARALVSDPKILLLDEITANLDAETEARVTQSIKDSAKGRTVLSISHRLSRAVGETRIIEIDSVDSEPA</sequence>
<keyword evidence="11" id="KW-1185">Reference proteome</keyword>
<dbReference type="PANTHER" id="PTHR24221">
    <property type="entry name" value="ATP-BINDING CASSETTE SUB-FAMILY B"/>
    <property type="match status" value="1"/>
</dbReference>
<evidence type="ECO:0000256" key="1">
    <source>
        <dbReference type="ARBA" id="ARBA00004651"/>
    </source>
</evidence>
<feature type="domain" description="ABC transporter" evidence="8">
    <location>
        <begin position="340"/>
        <end position="545"/>
    </location>
</feature>
<dbReference type="SUPFAM" id="SSF52540">
    <property type="entry name" value="P-loop containing nucleoside triphosphate hydrolases"/>
    <property type="match status" value="1"/>
</dbReference>
<organism evidence="10 11">
    <name type="scientific">Candidatus Pseudoramibacter fermentans</name>
    <dbReference type="NCBI Taxonomy" id="2594427"/>
    <lineage>
        <taxon>Bacteria</taxon>
        <taxon>Bacillati</taxon>
        <taxon>Bacillota</taxon>
        <taxon>Clostridia</taxon>
        <taxon>Eubacteriales</taxon>
        <taxon>Eubacteriaceae</taxon>
        <taxon>Pseudoramibacter</taxon>
    </lineage>
</organism>
<dbReference type="GO" id="GO:0005524">
    <property type="term" value="F:ATP binding"/>
    <property type="evidence" value="ECO:0007669"/>
    <property type="project" value="UniProtKB-KW"/>
</dbReference>
<comment type="caution">
    <text evidence="10">The sequence shown here is derived from an EMBL/GenBank/DDBJ whole genome shotgun (WGS) entry which is preliminary data.</text>
</comment>
<evidence type="ECO:0000256" key="7">
    <source>
        <dbReference type="SAM" id="Phobius"/>
    </source>
</evidence>
<dbReference type="GO" id="GO:0140359">
    <property type="term" value="F:ABC-type transporter activity"/>
    <property type="evidence" value="ECO:0007669"/>
    <property type="project" value="InterPro"/>
</dbReference>
<name>A0A6L5GPR0_9FIRM</name>
<proteinExistence type="predicted"/>
<dbReference type="PROSITE" id="PS50929">
    <property type="entry name" value="ABC_TM1F"/>
    <property type="match status" value="1"/>
</dbReference>
<evidence type="ECO:0000313" key="10">
    <source>
        <dbReference type="EMBL" id="MQM72073.1"/>
    </source>
</evidence>
<comment type="subcellular location">
    <subcellularLocation>
        <location evidence="1">Cell membrane</location>
        <topology evidence="1">Multi-pass membrane protein</topology>
    </subcellularLocation>
</comment>
<evidence type="ECO:0000313" key="11">
    <source>
        <dbReference type="Proteomes" id="UP000473648"/>
    </source>
</evidence>
<evidence type="ECO:0000256" key="4">
    <source>
        <dbReference type="ARBA" id="ARBA00022840"/>
    </source>
</evidence>
<dbReference type="InterPro" id="IPR027417">
    <property type="entry name" value="P-loop_NTPase"/>
</dbReference>
<dbReference type="GO" id="GO:0005886">
    <property type="term" value="C:plasma membrane"/>
    <property type="evidence" value="ECO:0007669"/>
    <property type="project" value="UniProtKB-SubCell"/>
</dbReference>
<feature type="transmembrane region" description="Helical" evidence="7">
    <location>
        <begin position="275"/>
        <end position="295"/>
    </location>
</feature>
<dbReference type="GO" id="GO:0034040">
    <property type="term" value="F:ATPase-coupled lipid transmembrane transporter activity"/>
    <property type="evidence" value="ECO:0007669"/>
    <property type="project" value="TreeGrafter"/>
</dbReference>
<dbReference type="InterPro" id="IPR003593">
    <property type="entry name" value="AAA+_ATPase"/>
</dbReference>
<dbReference type="PROSITE" id="PS50893">
    <property type="entry name" value="ABC_TRANSPORTER_2"/>
    <property type="match status" value="1"/>
</dbReference>
<keyword evidence="6 7" id="KW-0472">Membrane</keyword>
<reference evidence="10" key="1">
    <citation type="journal article" date="2020" name="Appl. Environ. Microbiol.">
        <title>Medium-Chain Fatty Acid Synthesis by 'Candidatus Weimeria bifida' gen. nov., sp. nov., and 'Candidatus Pseudoramibacter fermentans' sp. nov.</title>
        <authorList>
            <person name="Scarborough M.J."/>
            <person name="Myers K.S."/>
            <person name="Donohue T.J."/>
            <person name="Noguera D.R."/>
        </authorList>
    </citation>
    <scope>NUCLEOTIDE SEQUENCE</scope>
    <source>
        <strain evidence="10">EUB1.1</strain>
    </source>
</reference>
<evidence type="ECO:0000256" key="6">
    <source>
        <dbReference type="ARBA" id="ARBA00023136"/>
    </source>
</evidence>
<keyword evidence="5 7" id="KW-1133">Transmembrane helix</keyword>
<feature type="domain" description="ABC transmembrane type-1" evidence="9">
    <location>
        <begin position="27"/>
        <end position="310"/>
    </location>
</feature>
<feature type="transmembrane region" description="Helical" evidence="7">
    <location>
        <begin position="59"/>
        <end position="75"/>
    </location>
</feature>
<dbReference type="Proteomes" id="UP000473648">
    <property type="component" value="Unassembled WGS sequence"/>
</dbReference>
<dbReference type="GO" id="GO:0016887">
    <property type="term" value="F:ATP hydrolysis activity"/>
    <property type="evidence" value="ECO:0007669"/>
    <property type="project" value="InterPro"/>
</dbReference>
<dbReference type="SMART" id="SM00382">
    <property type="entry name" value="AAA"/>
    <property type="match status" value="1"/>
</dbReference>
<feature type="transmembrane region" description="Helical" evidence="7">
    <location>
        <begin position="164"/>
        <end position="181"/>
    </location>
</feature>
<dbReference type="InterPro" id="IPR003439">
    <property type="entry name" value="ABC_transporter-like_ATP-bd"/>
</dbReference>
<protein>
    <submittedName>
        <fullName evidence="10">ABC transporter ATP-binding protein</fullName>
    </submittedName>
</protein>
<gene>
    <name evidence="10" type="ORF">FRC53_01310</name>
</gene>
<dbReference type="PROSITE" id="PS00211">
    <property type="entry name" value="ABC_TRANSPORTER_1"/>
    <property type="match status" value="1"/>
</dbReference>
<keyword evidence="3" id="KW-0547">Nucleotide-binding</keyword>
<dbReference type="Pfam" id="PF00664">
    <property type="entry name" value="ABC_membrane"/>
    <property type="match status" value="1"/>
</dbReference>
<evidence type="ECO:0000259" key="8">
    <source>
        <dbReference type="PROSITE" id="PS50893"/>
    </source>
</evidence>
<evidence type="ECO:0000256" key="2">
    <source>
        <dbReference type="ARBA" id="ARBA00022692"/>
    </source>
</evidence>
<dbReference type="AlphaFoldDB" id="A0A6L5GPR0"/>